<name>A0ABT8QY85_9FIRM</name>
<feature type="transmembrane region" description="Helical" evidence="1">
    <location>
        <begin position="6"/>
        <end position="28"/>
    </location>
</feature>
<feature type="transmembrane region" description="Helical" evidence="1">
    <location>
        <begin position="125"/>
        <end position="145"/>
    </location>
</feature>
<feature type="transmembrane region" description="Helical" evidence="1">
    <location>
        <begin position="92"/>
        <end position="113"/>
    </location>
</feature>
<evidence type="ECO:0000313" key="3">
    <source>
        <dbReference type="Proteomes" id="UP001176021"/>
    </source>
</evidence>
<dbReference type="Proteomes" id="UP001176021">
    <property type="component" value="Unassembled WGS sequence"/>
</dbReference>
<reference evidence="2" key="1">
    <citation type="submission" date="2022-05" db="EMBL/GenBank/DDBJ databases">
        <title>Expanded diversity of anoxic marine methylotrophy in a Black Sea sulfate reducing microorganism.</title>
        <authorList>
            <person name="Fischer P.Q."/>
            <person name="Stams A.J.M."/>
            <person name="Villanueva L."/>
            <person name="Sousa D.Z."/>
        </authorList>
    </citation>
    <scope>NUCLEOTIDE SEQUENCE</scope>
    <source>
        <strain evidence="2">P130</strain>
    </source>
</reference>
<gene>
    <name evidence="2" type="ORF">M8H41_19570</name>
</gene>
<organism evidence="2 3">
    <name type="scientific">Desulfosporosinus nitroreducens</name>
    <dbReference type="NCBI Taxonomy" id="2018668"/>
    <lineage>
        <taxon>Bacteria</taxon>
        <taxon>Bacillati</taxon>
        <taxon>Bacillota</taxon>
        <taxon>Clostridia</taxon>
        <taxon>Eubacteriales</taxon>
        <taxon>Desulfitobacteriaceae</taxon>
        <taxon>Desulfosporosinus</taxon>
    </lineage>
</organism>
<keyword evidence="1" id="KW-0812">Transmembrane</keyword>
<feature type="transmembrane region" description="Helical" evidence="1">
    <location>
        <begin position="63"/>
        <end position="80"/>
    </location>
</feature>
<comment type="caution">
    <text evidence="2">The sequence shown here is derived from an EMBL/GenBank/DDBJ whole genome shotgun (WGS) entry which is preliminary data.</text>
</comment>
<sequence>MCDIINIPFIALLLQGIPEQIAVVTLAFVIARIPLKWEKIIMSGIILAFVSYAVRIFTISFGLHIILLIVLLFIALTWLGKGDLSLSLIASLLSFLALVIIEFVCLSLLMPVFGVTPEKLFPNLVIRIVITEPQVFLIFICAFLLNKFMKRGGKYELF</sequence>
<protein>
    <submittedName>
        <fullName evidence="2">Uncharacterized protein</fullName>
    </submittedName>
</protein>
<accession>A0ABT8QY85</accession>
<proteinExistence type="predicted"/>
<keyword evidence="1" id="KW-0472">Membrane</keyword>
<dbReference type="EMBL" id="JAMJEV010000020">
    <property type="protein sequence ID" value="MDO0825033.1"/>
    <property type="molecule type" value="Genomic_DNA"/>
</dbReference>
<keyword evidence="3" id="KW-1185">Reference proteome</keyword>
<dbReference type="RefSeq" id="WP_302049748.1">
    <property type="nucleotide sequence ID" value="NZ_JAMJEV010000020.1"/>
</dbReference>
<evidence type="ECO:0000313" key="2">
    <source>
        <dbReference type="EMBL" id="MDO0825033.1"/>
    </source>
</evidence>
<keyword evidence="1" id="KW-1133">Transmembrane helix</keyword>
<evidence type="ECO:0000256" key="1">
    <source>
        <dbReference type="SAM" id="Phobius"/>
    </source>
</evidence>